<evidence type="ECO:0008006" key="3">
    <source>
        <dbReference type="Google" id="ProtNLM"/>
    </source>
</evidence>
<evidence type="ECO:0000313" key="2">
    <source>
        <dbReference type="Proteomes" id="UP000642748"/>
    </source>
</evidence>
<dbReference type="AlphaFoldDB" id="A0A8J3QNE0"/>
<gene>
    <name evidence="1" type="ORF">Raf01_18680</name>
</gene>
<keyword evidence="2" id="KW-1185">Reference proteome</keyword>
<sequence length="404" mass="45539">MSVAQARRISLAAQGFLDPAPGGAVDRRHLRRVLGRLGLLQMDSVNVLQRAHYLPLYSRLGPYSTALLDRAAYQRDRELFEYWGHEASLLPVDLHPYLRWRMAEQHSWGGVTRLARDRPGLIDWVRDEVTERGPLTAAEIEADVPRRTDQWGWNWSDAKTALEWLFWRGEVLVSRRNTSFARVYDIPERILPRAVLDAPTPEPADAYRELVRRSAISLGVAAETDLRDYFRLPLLPARVAVADLVEAGELIPVSVAGWKVPAYLHRDARLPRWIRASTLVSPFDPVVWKRDRTERLFDFTYRIEIYTPAAQRVYGYYVLPFLLGDRLVARVDLKADRVASVLRVPAAWAEPKAPPETAAALAAELHRLAGWLGLSEVAAPERGDLAGPLWAELAEEPASDAGVG</sequence>
<name>A0A8J3QNE0_9ACTN</name>
<comment type="caution">
    <text evidence="1">The sequence shown here is derived from an EMBL/GenBank/DDBJ whole genome shotgun (WGS) entry which is preliminary data.</text>
</comment>
<dbReference type="PANTHER" id="PTHR30528:SF0">
    <property type="entry name" value="CYTOPLASMIC PROTEIN"/>
    <property type="match status" value="1"/>
</dbReference>
<protein>
    <recommendedName>
        <fullName evidence="3">Winged helix-turn-helix domain-containing protein</fullName>
    </recommendedName>
</protein>
<dbReference type="EMBL" id="BONZ01000015">
    <property type="protein sequence ID" value="GIH13696.1"/>
    <property type="molecule type" value="Genomic_DNA"/>
</dbReference>
<proteinExistence type="predicted"/>
<dbReference type="InterPro" id="IPR009351">
    <property type="entry name" value="AlkZ-like"/>
</dbReference>
<dbReference type="PANTHER" id="PTHR30528">
    <property type="entry name" value="CYTOPLASMIC PROTEIN"/>
    <property type="match status" value="1"/>
</dbReference>
<reference evidence="1" key="1">
    <citation type="submission" date="2021-01" db="EMBL/GenBank/DDBJ databases">
        <title>Whole genome shotgun sequence of Rugosimonospora africana NBRC 104875.</title>
        <authorList>
            <person name="Komaki H."/>
            <person name="Tamura T."/>
        </authorList>
    </citation>
    <scope>NUCLEOTIDE SEQUENCE</scope>
    <source>
        <strain evidence="1">NBRC 104875</strain>
    </source>
</reference>
<dbReference type="Proteomes" id="UP000642748">
    <property type="component" value="Unassembled WGS sequence"/>
</dbReference>
<accession>A0A8J3QNE0</accession>
<organism evidence="1 2">
    <name type="scientific">Rugosimonospora africana</name>
    <dbReference type="NCBI Taxonomy" id="556532"/>
    <lineage>
        <taxon>Bacteria</taxon>
        <taxon>Bacillati</taxon>
        <taxon>Actinomycetota</taxon>
        <taxon>Actinomycetes</taxon>
        <taxon>Micromonosporales</taxon>
        <taxon>Micromonosporaceae</taxon>
        <taxon>Rugosimonospora</taxon>
    </lineage>
</organism>
<dbReference type="Pfam" id="PF06224">
    <property type="entry name" value="AlkZ-like"/>
    <property type="match status" value="1"/>
</dbReference>
<evidence type="ECO:0000313" key="1">
    <source>
        <dbReference type="EMBL" id="GIH13696.1"/>
    </source>
</evidence>